<sequence length="160" mass="18706">MSDLPEECRTSLKTLRYTCKRWNRLCNQRRFIRKHSDKAPKQLLILMLKDSRVCSMSVNLHGVPSVKVTLEVNLLDPRSNFDHFNISNISHCEGLLLFTNKDHTKIVVWNPCTGQTRWIPPPIKRSNSYALGSYQYNKSGDIRYKILCYVPCFGSFNYKF</sequence>
<gene>
    <name evidence="2" type="ORF">V5N11_026650</name>
</gene>
<accession>A0ABD1ABG8</accession>
<dbReference type="PANTHER" id="PTHR31672">
    <property type="entry name" value="BNACNNG10540D PROTEIN"/>
    <property type="match status" value="1"/>
</dbReference>
<dbReference type="PANTHER" id="PTHR31672:SF13">
    <property type="entry name" value="F-BOX PROTEIN CPR30-LIKE"/>
    <property type="match status" value="1"/>
</dbReference>
<evidence type="ECO:0000313" key="3">
    <source>
        <dbReference type="Proteomes" id="UP001558713"/>
    </source>
</evidence>
<dbReference type="InterPro" id="IPR050796">
    <property type="entry name" value="SCF_F-box_component"/>
</dbReference>
<feature type="domain" description="F-box associated beta-propeller type 1" evidence="1">
    <location>
        <begin position="45"/>
        <end position="150"/>
    </location>
</feature>
<proteinExistence type="predicted"/>
<evidence type="ECO:0000259" key="1">
    <source>
        <dbReference type="Pfam" id="PF07734"/>
    </source>
</evidence>
<dbReference type="Proteomes" id="UP001558713">
    <property type="component" value="Unassembled WGS sequence"/>
</dbReference>
<keyword evidence="3" id="KW-1185">Reference proteome</keyword>
<reference evidence="2 3" key="1">
    <citation type="submission" date="2024-04" db="EMBL/GenBank/DDBJ databases">
        <title>Genome assembly C_amara_ONT_v2.</title>
        <authorList>
            <person name="Yant L."/>
            <person name="Moore C."/>
            <person name="Slenker M."/>
        </authorList>
    </citation>
    <scope>NUCLEOTIDE SEQUENCE [LARGE SCALE GENOMIC DNA]</scope>
    <source>
        <tissue evidence="2">Leaf</tissue>
    </source>
</reference>
<dbReference type="InterPro" id="IPR036047">
    <property type="entry name" value="F-box-like_dom_sf"/>
</dbReference>
<dbReference type="AlphaFoldDB" id="A0ABD1ABG8"/>
<organism evidence="2 3">
    <name type="scientific">Cardamine amara subsp. amara</name>
    <dbReference type="NCBI Taxonomy" id="228776"/>
    <lineage>
        <taxon>Eukaryota</taxon>
        <taxon>Viridiplantae</taxon>
        <taxon>Streptophyta</taxon>
        <taxon>Embryophyta</taxon>
        <taxon>Tracheophyta</taxon>
        <taxon>Spermatophyta</taxon>
        <taxon>Magnoliopsida</taxon>
        <taxon>eudicotyledons</taxon>
        <taxon>Gunneridae</taxon>
        <taxon>Pentapetalae</taxon>
        <taxon>rosids</taxon>
        <taxon>malvids</taxon>
        <taxon>Brassicales</taxon>
        <taxon>Brassicaceae</taxon>
        <taxon>Cardamineae</taxon>
        <taxon>Cardamine</taxon>
    </lineage>
</organism>
<dbReference type="SUPFAM" id="SSF81383">
    <property type="entry name" value="F-box domain"/>
    <property type="match status" value="1"/>
</dbReference>
<protein>
    <submittedName>
        <fullName evidence="2">F-box protein</fullName>
    </submittedName>
</protein>
<comment type="caution">
    <text evidence="2">The sequence shown here is derived from an EMBL/GenBank/DDBJ whole genome shotgun (WGS) entry which is preliminary data.</text>
</comment>
<dbReference type="InterPro" id="IPR017451">
    <property type="entry name" value="F-box-assoc_interact_dom"/>
</dbReference>
<dbReference type="EMBL" id="JBANAX010000546">
    <property type="protein sequence ID" value="KAL1204153.1"/>
    <property type="molecule type" value="Genomic_DNA"/>
</dbReference>
<dbReference type="NCBIfam" id="TIGR01640">
    <property type="entry name" value="F_box_assoc_1"/>
    <property type="match status" value="1"/>
</dbReference>
<dbReference type="Pfam" id="PF07734">
    <property type="entry name" value="FBA_1"/>
    <property type="match status" value="1"/>
</dbReference>
<name>A0ABD1ABG8_CARAN</name>
<dbReference type="InterPro" id="IPR006527">
    <property type="entry name" value="F-box-assoc_dom_typ1"/>
</dbReference>
<evidence type="ECO:0000313" key="2">
    <source>
        <dbReference type="EMBL" id="KAL1204153.1"/>
    </source>
</evidence>